<dbReference type="PANTHER" id="PTHR46091:SF3">
    <property type="entry name" value="AMINE OXIDASE DOMAIN-CONTAINING PROTEIN"/>
    <property type="match status" value="1"/>
</dbReference>
<feature type="domain" description="Amine oxidase" evidence="8">
    <location>
        <begin position="90"/>
        <end position="615"/>
    </location>
</feature>
<evidence type="ECO:0000313" key="9">
    <source>
        <dbReference type="Proteomes" id="UP000515135"/>
    </source>
</evidence>
<dbReference type="PANTHER" id="PTHR46091">
    <property type="entry name" value="BLR7054 PROTEIN"/>
    <property type="match status" value="1"/>
</dbReference>
<accession>A0A6P4ZLF4</accession>
<dbReference type="Proteomes" id="UP000515135">
    <property type="component" value="Unplaced"/>
</dbReference>
<keyword evidence="2" id="KW-0285">Flavoprotein</keyword>
<dbReference type="InterPro" id="IPR002937">
    <property type="entry name" value="Amino_oxidase"/>
</dbReference>
<feature type="chain" id="PRO_5027916545" evidence="7">
    <location>
        <begin position="23"/>
        <end position="639"/>
    </location>
</feature>
<dbReference type="InterPro" id="IPR036188">
    <property type="entry name" value="FAD/NAD-bd_sf"/>
</dbReference>
<reference evidence="10" key="1">
    <citation type="submission" date="2025-08" db="UniProtKB">
        <authorList>
            <consortium name="RefSeq"/>
        </authorList>
    </citation>
    <scope>IDENTIFICATION</scope>
    <source>
        <tissue evidence="10">Gonad</tissue>
    </source>
</reference>
<dbReference type="OrthoDB" id="38045at2759"/>
<evidence type="ECO:0000256" key="1">
    <source>
        <dbReference type="ARBA" id="ARBA00005855"/>
    </source>
</evidence>
<dbReference type="InterPro" id="IPR052206">
    <property type="entry name" value="Retinol_saturase"/>
</dbReference>
<comment type="similarity">
    <text evidence="1">Belongs to the carotenoid/retinoid oxidoreductase family. CrtISO subfamily.</text>
</comment>
<evidence type="ECO:0000259" key="8">
    <source>
        <dbReference type="Pfam" id="PF01593"/>
    </source>
</evidence>
<keyword evidence="6" id="KW-0520">NAD</keyword>
<protein>
    <submittedName>
        <fullName evidence="10">All-trans-retinol 13,14-reductase</fullName>
    </submittedName>
</protein>
<organism evidence="9 10">
    <name type="scientific">Branchiostoma belcheri</name>
    <name type="common">Amphioxus</name>
    <dbReference type="NCBI Taxonomy" id="7741"/>
    <lineage>
        <taxon>Eukaryota</taxon>
        <taxon>Metazoa</taxon>
        <taxon>Chordata</taxon>
        <taxon>Cephalochordata</taxon>
        <taxon>Leptocardii</taxon>
        <taxon>Amphioxiformes</taxon>
        <taxon>Branchiostomatidae</taxon>
        <taxon>Branchiostoma</taxon>
    </lineage>
</organism>
<dbReference type="AlphaFoldDB" id="A0A6P4ZLF4"/>
<keyword evidence="3 7" id="KW-0732">Signal</keyword>
<dbReference type="KEGG" id="bbel:109474551"/>
<sequence>MAFLSHMLSLLVANTSAPVVFGLICVTVTSVAALIVKWHRSPANPFSADRARSPEPLVTDHAKRDKVLKQRLTTKKVPADLDAIVVGSGIGGLCTAALLAKTGKKVLVLEQHDQAGGCCHTYVDKGFEFDVGIHYTGKQNSVRTWPQVLQGGTVNQALIQQITEGQLQWAELDKSFDIITIQHDQDKRIEVPIKSSRSEHHKTLLEHFPTEGKAIDEFFRLCDVYTGTLSGFILMKTLPLWLVKLFIRTGLVSRLTSFFHYMSRSTREVMDSFTDNQDLKAVLSYNYGDFGSPPKVSGFLMQGMTAQHFHEGAFYPRGGASEIAFHIIPVIERAGGAVLVAAPVNQILIDSDGKAFGVRVHKSSGDVDIHAPVVVSAAGVCNTYQKLVPQPVVRKHGLDEMFQQVRPGLGALSVFVGLTGTSQELGLKAHNAWMFPGNDHDQLIEDYSRLTLQEACEEETKTPVLFVSFPSAKDPTWNTRYPGKSTCIIISFTPYEWFAEWQEGRVKHRGEEYESLKTRLAQKMWRQVCQQYPQLQGKDEYMDVGTPLSNNYYLGSTRGEIYGLDHNRERFSQDLLVNLRPDTAIPGLYLTGQDIVTAGFAGALVSGLLTAGAVLNRQLILDLIILEAKAMFNMRNKKL</sequence>
<dbReference type="Pfam" id="PF01593">
    <property type="entry name" value="Amino_oxidase"/>
    <property type="match status" value="1"/>
</dbReference>
<dbReference type="RefSeq" id="XP_019630441.1">
    <property type="nucleotide sequence ID" value="XM_019774882.1"/>
</dbReference>
<keyword evidence="5" id="KW-0521">NADP</keyword>
<evidence type="ECO:0000256" key="3">
    <source>
        <dbReference type="ARBA" id="ARBA00022729"/>
    </source>
</evidence>
<dbReference type="GO" id="GO:0016491">
    <property type="term" value="F:oxidoreductase activity"/>
    <property type="evidence" value="ECO:0007669"/>
    <property type="project" value="InterPro"/>
</dbReference>
<keyword evidence="4" id="KW-0274">FAD</keyword>
<name>A0A6P4ZLF4_BRABE</name>
<feature type="signal peptide" evidence="7">
    <location>
        <begin position="1"/>
        <end position="22"/>
    </location>
</feature>
<proteinExistence type="inferred from homology"/>
<gene>
    <name evidence="10" type="primary">LOC109474551</name>
</gene>
<evidence type="ECO:0000256" key="6">
    <source>
        <dbReference type="ARBA" id="ARBA00023027"/>
    </source>
</evidence>
<dbReference type="GeneID" id="109474551"/>
<dbReference type="Gene3D" id="3.50.50.60">
    <property type="entry name" value="FAD/NAD(P)-binding domain"/>
    <property type="match status" value="2"/>
</dbReference>
<evidence type="ECO:0000256" key="7">
    <source>
        <dbReference type="SAM" id="SignalP"/>
    </source>
</evidence>
<evidence type="ECO:0000256" key="5">
    <source>
        <dbReference type="ARBA" id="ARBA00022857"/>
    </source>
</evidence>
<keyword evidence="9" id="KW-1185">Reference proteome</keyword>
<evidence type="ECO:0000256" key="2">
    <source>
        <dbReference type="ARBA" id="ARBA00022630"/>
    </source>
</evidence>
<evidence type="ECO:0000313" key="10">
    <source>
        <dbReference type="RefSeq" id="XP_019630441.1"/>
    </source>
</evidence>
<dbReference type="SUPFAM" id="SSF51905">
    <property type="entry name" value="FAD/NAD(P)-binding domain"/>
    <property type="match status" value="1"/>
</dbReference>
<evidence type="ECO:0000256" key="4">
    <source>
        <dbReference type="ARBA" id="ARBA00022827"/>
    </source>
</evidence>